<gene>
    <name evidence="2" type="ORF">GCM10009824_17170</name>
</gene>
<evidence type="ECO:0000313" key="3">
    <source>
        <dbReference type="Proteomes" id="UP001500166"/>
    </source>
</evidence>
<dbReference type="Proteomes" id="UP001500166">
    <property type="component" value="Unassembled WGS sequence"/>
</dbReference>
<comment type="caution">
    <text evidence="2">The sequence shown here is derived from an EMBL/GenBank/DDBJ whole genome shotgun (WGS) entry which is preliminary data.</text>
</comment>
<proteinExistence type="predicted"/>
<dbReference type="SUPFAM" id="SSF53850">
    <property type="entry name" value="Periplasmic binding protein-like II"/>
    <property type="match status" value="1"/>
</dbReference>
<reference evidence="2 3" key="1">
    <citation type="journal article" date="2019" name="Int. J. Syst. Evol. Microbiol.">
        <title>The Global Catalogue of Microorganisms (GCM) 10K type strain sequencing project: providing services to taxonomists for standard genome sequencing and annotation.</title>
        <authorList>
            <consortium name="The Broad Institute Genomics Platform"/>
            <consortium name="The Broad Institute Genome Sequencing Center for Infectious Disease"/>
            <person name="Wu L."/>
            <person name="Ma J."/>
        </authorList>
    </citation>
    <scope>NUCLEOTIDE SEQUENCE [LARGE SCALE GENOMIC DNA]</scope>
    <source>
        <strain evidence="2 3">JCM 15914</strain>
    </source>
</reference>
<dbReference type="RefSeq" id="WP_344224594.1">
    <property type="nucleotide sequence ID" value="NZ_BAAAQA010000016.1"/>
</dbReference>
<name>A0ABN2XUZ6_9MICC</name>
<keyword evidence="3" id="KW-1185">Reference proteome</keyword>
<dbReference type="Pfam" id="PF04069">
    <property type="entry name" value="OpuAC"/>
    <property type="match status" value="1"/>
</dbReference>
<dbReference type="InterPro" id="IPR007210">
    <property type="entry name" value="ABC_Gly_betaine_transp_sub-bd"/>
</dbReference>
<dbReference type="Gene3D" id="3.40.190.100">
    <property type="entry name" value="Glycine betaine-binding periplasmic protein, domain 2"/>
    <property type="match status" value="1"/>
</dbReference>
<evidence type="ECO:0000259" key="1">
    <source>
        <dbReference type="Pfam" id="PF04069"/>
    </source>
</evidence>
<sequence>MNPAEQQPSDTLVYGRIDESFHQVAAAVVEEVLRRLGHTVDVVEGPHPEMYPQLATGEMDLFADAWLPGGHEVYWEQVKESAVEAAVLYEGCMFYWAVPAYIPEDLVSSLEDLAKPEVVERMTTLAVQGTTPGAGLTMRSETLIESYGLAKVGWSQEIGDLQAIIDTVNQRMSAGDCFATPLWQPQYLNDVHELRPLADPLGAFPAPDRASLLAYRQSWENLTEETRRVVSRINYPLAAVNEMDRAVNLDGKDPLQAAREWMERNPETVNAWFA</sequence>
<accession>A0ABN2XUZ6</accession>
<protein>
    <recommendedName>
        <fullName evidence="1">ABC-type glycine betaine transport system substrate-binding domain-containing protein</fullName>
    </recommendedName>
</protein>
<feature type="domain" description="ABC-type glycine betaine transport system substrate-binding" evidence="1">
    <location>
        <begin position="11"/>
        <end position="263"/>
    </location>
</feature>
<organism evidence="2 3">
    <name type="scientific">Kocuria atrinae</name>
    <dbReference type="NCBI Taxonomy" id="592377"/>
    <lineage>
        <taxon>Bacteria</taxon>
        <taxon>Bacillati</taxon>
        <taxon>Actinomycetota</taxon>
        <taxon>Actinomycetes</taxon>
        <taxon>Micrococcales</taxon>
        <taxon>Micrococcaceae</taxon>
        <taxon>Kocuria</taxon>
    </lineage>
</organism>
<dbReference type="Gene3D" id="3.40.190.10">
    <property type="entry name" value="Periplasmic binding protein-like II"/>
    <property type="match status" value="1"/>
</dbReference>
<dbReference type="EMBL" id="BAAAQA010000016">
    <property type="protein sequence ID" value="GAA2117589.1"/>
    <property type="molecule type" value="Genomic_DNA"/>
</dbReference>
<evidence type="ECO:0000313" key="2">
    <source>
        <dbReference type="EMBL" id="GAA2117589.1"/>
    </source>
</evidence>